<protein>
    <submittedName>
        <fullName evidence="1">Uncharacterized protein</fullName>
    </submittedName>
</protein>
<proteinExistence type="predicted"/>
<accession>A0A5M6I1A9</accession>
<evidence type="ECO:0000313" key="2">
    <source>
        <dbReference type="Proteomes" id="UP000323886"/>
    </source>
</evidence>
<sequence length="99" mass="11619">MIEDAMAEPEDMIVPMLREMREEVRRGFEEVDQRFKAIETRFDARFDGIDGRLRTLEKLVRAQREAFEGESILGRYAAKEVEERLAELERKVAALESRS</sequence>
<evidence type="ECO:0000313" key="1">
    <source>
        <dbReference type="EMBL" id="KAA5601657.1"/>
    </source>
</evidence>
<dbReference type="RefSeq" id="WP_150097358.1">
    <property type="nucleotide sequence ID" value="NZ_VWPL01000013.1"/>
</dbReference>
<reference evidence="1 2" key="1">
    <citation type="submission" date="2019-09" db="EMBL/GenBank/DDBJ databases">
        <title>Draft Whole-Genome sequence of Blastochloris sulfoviridis DSM 729.</title>
        <authorList>
            <person name="Meyer T.E."/>
            <person name="Kyndt J.A."/>
        </authorList>
    </citation>
    <scope>NUCLEOTIDE SEQUENCE [LARGE SCALE GENOMIC DNA]</scope>
    <source>
        <strain evidence="1 2">DSM 729</strain>
    </source>
</reference>
<dbReference type="AlphaFoldDB" id="A0A5M6I1A9"/>
<comment type="caution">
    <text evidence="1">The sequence shown here is derived from an EMBL/GenBank/DDBJ whole genome shotgun (WGS) entry which is preliminary data.</text>
</comment>
<name>A0A5M6I1A9_9HYPH</name>
<gene>
    <name evidence="1" type="ORF">F1193_09040</name>
</gene>
<organism evidence="1 2">
    <name type="scientific">Blastochloris sulfoviridis</name>
    <dbReference type="NCBI Taxonomy" id="50712"/>
    <lineage>
        <taxon>Bacteria</taxon>
        <taxon>Pseudomonadati</taxon>
        <taxon>Pseudomonadota</taxon>
        <taxon>Alphaproteobacteria</taxon>
        <taxon>Hyphomicrobiales</taxon>
        <taxon>Blastochloridaceae</taxon>
        <taxon>Blastochloris</taxon>
    </lineage>
</organism>
<dbReference type="OrthoDB" id="7961527at2"/>
<dbReference type="Proteomes" id="UP000323886">
    <property type="component" value="Unassembled WGS sequence"/>
</dbReference>
<keyword evidence="2" id="KW-1185">Reference proteome</keyword>
<dbReference type="EMBL" id="VWPL01000013">
    <property type="protein sequence ID" value="KAA5601657.1"/>
    <property type="molecule type" value="Genomic_DNA"/>
</dbReference>